<keyword evidence="1" id="KW-1133">Transmembrane helix</keyword>
<keyword evidence="4" id="KW-1185">Reference proteome</keyword>
<keyword evidence="1" id="KW-0472">Membrane</keyword>
<dbReference type="AlphaFoldDB" id="A0A8J3TP57"/>
<feature type="transmembrane region" description="Helical" evidence="1">
    <location>
        <begin position="117"/>
        <end position="141"/>
    </location>
</feature>
<evidence type="ECO:0000256" key="1">
    <source>
        <dbReference type="SAM" id="Phobius"/>
    </source>
</evidence>
<name>A0A8J3TP57_9ACTN</name>
<evidence type="ECO:0000313" key="3">
    <source>
        <dbReference type="EMBL" id="GII29462.1"/>
    </source>
</evidence>
<gene>
    <name evidence="3" type="ORF">Pmi06nite_29040</name>
</gene>
<dbReference type="PANTHER" id="PTHR40763:SF4">
    <property type="entry name" value="DUF1707 DOMAIN-CONTAINING PROTEIN"/>
    <property type="match status" value="1"/>
</dbReference>
<proteinExistence type="predicted"/>
<dbReference type="InterPro" id="IPR012551">
    <property type="entry name" value="DUF1707_SHOCT-like"/>
</dbReference>
<dbReference type="Proteomes" id="UP000650628">
    <property type="component" value="Unassembled WGS sequence"/>
</dbReference>
<keyword evidence="1" id="KW-0812">Transmembrane</keyword>
<comment type="caution">
    <text evidence="3">The sequence shown here is derived from an EMBL/GenBank/DDBJ whole genome shotgun (WGS) entry which is preliminary data.</text>
</comment>
<sequence>MAATPEMRASDGDRERVAAALREHVAEGRLTVDEFNERLEGVYQSRTYGELAKLTSDLPEIDLHAMPAVVTPPADQPAKRGNGALRAAWAGWFGTSAVLWTIWLVSSIGSGELMYPWPLWVTGIWGIGLLTNTIFGTGPGYGRERRRDRRRDRRR</sequence>
<evidence type="ECO:0000259" key="2">
    <source>
        <dbReference type="Pfam" id="PF08044"/>
    </source>
</evidence>
<organism evidence="3 4">
    <name type="scientific">Planotetraspora mira</name>
    <dbReference type="NCBI Taxonomy" id="58121"/>
    <lineage>
        <taxon>Bacteria</taxon>
        <taxon>Bacillati</taxon>
        <taxon>Actinomycetota</taxon>
        <taxon>Actinomycetes</taxon>
        <taxon>Streptosporangiales</taxon>
        <taxon>Streptosporangiaceae</taxon>
        <taxon>Planotetraspora</taxon>
    </lineage>
</organism>
<feature type="domain" description="DUF1707" evidence="2">
    <location>
        <begin position="7"/>
        <end position="59"/>
    </location>
</feature>
<dbReference type="PANTHER" id="PTHR40763">
    <property type="entry name" value="MEMBRANE PROTEIN-RELATED"/>
    <property type="match status" value="1"/>
</dbReference>
<reference evidence="3 4" key="1">
    <citation type="submission" date="2021-01" db="EMBL/GenBank/DDBJ databases">
        <title>Whole genome shotgun sequence of Planotetraspora mira NBRC 15435.</title>
        <authorList>
            <person name="Komaki H."/>
            <person name="Tamura T."/>
        </authorList>
    </citation>
    <scope>NUCLEOTIDE SEQUENCE [LARGE SCALE GENOMIC DNA]</scope>
    <source>
        <strain evidence="3 4">NBRC 15435</strain>
    </source>
</reference>
<evidence type="ECO:0000313" key="4">
    <source>
        <dbReference type="Proteomes" id="UP000650628"/>
    </source>
</evidence>
<dbReference type="RefSeq" id="WP_203953456.1">
    <property type="nucleotide sequence ID" value="NZ_BOOO01000015.1"/>
</dbReference>
<protein>
    <recommendedName>
        <fullName evidence="2">DUF1707 domain-containing protein</fullName>
    </recommendedName>
</protein>
<accession>A0A8J3TP57</accession>
<dbReference type="EMBL" id="BOOO01000015">
    <property type="protein sequence ID" value="GII29462.1"/>
    <property type="molecule type" value="Genomic_DNA"/>
</dbReference>
<feature type="transmembrane region" description="Helical" evidence="1">
    <location>
        <begin position="87"/>
        <end position="105"/>
    </location>
</feature>
<dbReference type="Pfam" id="PF08044">
    <property type="entry name" value="DUF1707"/>
    <property type="match status" value="1"/>
</dbReference>